<dbReference type="Proteomes" id="UP000539642">
    <property type="component" value="Unassembled WGS sequence"/>
</dbReference>
<organism evidence="2 3">
    <name type="scientific">Desulfoprunum benzoelyticum</name>
    <dbReference type="NCBI Taxonomy" id="1506996"/>
    <lineage>
        <taxon>Bacteria</taxon>
        <taxon>Pseudomonadati</taxon>
        <taxon>Thermodesulfobacteriota</taxon>
        <taxon>Desulfobulbia</taxon>
        <taxon>Desulfobulbales</taxon>
        <taxon>Desulfobulbaceae</taxon>
        <taxon>Desulfoprunum</taxon>
    </lineage>
</organism>
<evidence type="ECO:0000313" key="3">
    <source>
        <dbReference type="Proteomes" id="UP000539642"/>
    </source>
</evidence>
<reference evidence="2 3" key="1">
    <citation type="submission" date="2020-08" db="EMBL/GenBank/DDBJ databases">
        <title>Genomic Encyclopedia of Type Strains, Phase IV (KMG-IV): sequencing the most valuable type-strain genomes for metagenomic binning, comparative biology and taxonomic classification.</title>
        <authorList>
            <person name="Goeker M."/>
        </authorList>
    </citation>
    <scope>NUCLEOTIDE SEQUENCE [LARGE SCALE GENOMIC DNA]</scope>
    <source>
        <strain evidence="2 3">DSM 28570</strain>
    </source>
</reference>
<keyword evidence="1" id="KW-0472">Membrane</keyword>
<feature type="transmembrane region" description="Helical" evidence="1">
    <location>
        <begin position="32"/>
        <end position="54"/>
    </location>
</feature>
<gene>
    <name evidence="2" type="ORF">HNQ81_002650</name>
</gene>
<keyword evidence="1" id="KW-1133">Transmembrane helix</keyword>
<comment type="caution">
    <text evidence="2">The sequence shown here is derived from an EMBL/GenBank/DDBJ whole genome shotgun (WGS) entry which is preliminary data.</text>
</comment>
<dbReference type="RefSeq" id="WP_183351722.1">
    <property type="nucleotide sequence ID" value="NZ_JACHEO010000016.1"/>
</dbReference>
<dbReference type="EMBL" id="JACHEO010000016">
    <property type="protein sequence ID" value="MBB5348909.1"/>
    <property type="molecule type" value="Genomic_DNA"/>
</dbReference>
<feature type="transmembrane region" description="Helical" evidence="1">
    <location>
        <begin position="69"/>
        <end position="87"/>
    </location>
</feature>
<keyword evidence="1" id="KW-0812">Transmembrane</keyword>
<protein>
    <submittedName>
        <fullName evidence="2">Putative membrane protein</fullName>
    </submittedName>
</protein>
<evidence type="ECO:0000256" key="1">
    <source>
        <dbReference type="SAM" id="Phobius"/>
    </source>
</evidence>
<sequence length="104" mass="12029">MNFFEKLYAIAAIIFEIGLVVFFLLQPQYQRLSILLPACSVGLIVNIIFLFLVFRDIFQRTFDNSRTKYFWLVIILLFWPAGLVYLLRHGFKPRQPVGPASSAG</sequence>
<accession>A0A840V590</accession>
<evidence type="ECO:0000313" key="2">
    <source>
        <dbReference type="EMBL" id="MBB5348909.1"/>
    </source>
</evidence>
<keyword evidence="3" id="KW-1185">Reference proteome</keyword>
<feature type="transmembrane region" description="Helical" evidence="1">
    <location>
        <begin position="6"/>
        <end position="25"/>
    </location>
</feature>
<proteinExistence type="predicted"/>
<name>A0A840V590_9BACT</name>
<dbReference type="AlphaFoldDB" id="A0A840V590"/>